<dbReference type="PROSITE" id="PS00138">
    <property type="entry name" value="SUBTILASE_SER"/>
    <property type="match status" value="1"/>
</dbReference>
<evidence type="ECO:0000256" key="6">
    <source>
        <dbReference type="RuleBase" id="RU003355"/>
    </source>
</evidence>
<evidence type="ECO:0000256" key="3">
    <source>
        <dbReference type="ARBA" id="ARBA00022801"/>
    </source>
</evidence>
<dbReference type="Gene3D" id="3.40.50.200">
    <property type="entry name" value="Peptidase S8/S53 domain"/>
    <property type="match status" value="1"/>
</dbReference>
<evidence type="ECO:0000256" key="2">
    <source>
        <dbReference type="ARBA" id="ARBA00022670"/>
    </source>
</evidence>
<feature type="active site" description="Charge relay system" evidence="5">
    <location>
        <position position="265"/>
    </location>
</feature>
<dbReference type="InterPro" id="IPR022398">
    <property type="entry name" value="Peptidase_S8_His-AS"/>
</dbReference>
<name>A0A517YW54_9BACT</name>
<dbReference type="PROSITE" id="PS51892">
    <property type="entry name" value="SUBTILASE"/>
    <property type="match status" value="1"/>
</dbReference>
<dbReference type="SUPFAM" id="SSF52743">
    <property type="entry name" value="Subtilisin-like"/>
    <property type="match status" value="1"/>
</dbReference>
<protein>
    <submittedName>
        <fullName evidence="8">Major intracellular serine protease</fullName>
        <ecNumber evidence="8">3.4.21.-</ecNumber>
    </submittedName>
</protein>
<dbReference type="InterPro" id="IPR008979">
    <property type="entry name" value="Galactose-bd-like_sf"/>
</dbReference>
<dbReference type="SUPFAM" id="SSF49785">
    <property type="entry name" value="Galactose-binding domain-like"/>
    <property type="match status" value="1"/>
</dbReference>
<dbReference type="PRINTS" id="PR00723">
    <property type="entry name" value="SUBTILISIN"/>
</dbReference>
<dbReference type="InterPro" id="IPR015500">
    <property type="entry name" value="Peptidase_S8_subtilisin-rel"/>
</dbReference>
<feature type="domain" description="Peptidase S8/S53" evidence="7">
    <location>
        <begin position="44"/>
        <end position="310"/>
    </location>
</feature>
<keyword evidence="4 5" id="KW-0720">Serine protease</keyword>
<dbReference type="PROSITE" id="PS00137">
    <property type="entry name" value="SUBTILASE_HIS"/>
    <property type="match status" value="1"/>
</dbReference>
<feature type="active site" description="Charge relay system" evidence="5">
    <location>
        <position position="93"/>
    </location>
</feature>
<dbReference type="EC" id="3.4.21.-" evidence="8"/>
<dbReference type="Proteomes" id="UP000317369">
    <property type="component" value="Chromosome"/>
</dbReference>
<dbReference type="Pfam" id="PF00082">
    <property type="entry name" value="Peptidase_S8"/>
    <property type="match status" value="1"/>
</dbReference>
<evidence type="ECO:0000259" key="7">
    <source>
        <dbReference type="Pfam" id="PF00082"/>
    </source>
</evidence>
<dbReference type="InterPro" id="IPR036852">
    <property type="entry name" value="Peptidase_S8/S53_dom_sf"/>
</dbReference>
<dbReference type="PANTHER" id="PTHR43806:SF11">
    <property type="entry name" value="CEREVISIN-RELATED"/>
    <property type="match status" value="1"/>
</dbReference>
<comment type="similarity">
    <text evidence="1 5 6">Belongs to the peptidase S8 family.</text>
</comment>
<keyword evidence="2 5" id="KW-0645">Protease</keyword>
<reference evidence="8 9" key="1">
    <citation type="submission" date="2019-02" db="EMBL/GenBank/DDBJ databases">
        <title>Deep-cultivation of Planctomycetes and their phenomic and genomic characterization uncovers novel biology.</title>
        <authorList>
            <person name="Wiegand S."/>
            <person name="Jogler M."/>
            <person name="Boedeker C."/>
            <person name="Pinto D."/>
            <person name="Vollmers J."/>
            <person name="Rivas-Marin E."/>
            <person name="Kohn T."/>
            <person name="Peeters S.H."/>
            <person name="Heuer A."/>
            <person name="Rast P."/>
            <person name="Oberbeckmann S."/>
            <person name="Bunk B."/>
            <person name="Jeske O."/>
            <person name="Meyerdierks A."/>
            <person name="Storesund J.E."/>
            <person name="Kallscheuer N."/>
            <person name="Luecker S."/>
            <person name="Lage O.M."/>
            <person name="Pohl T."/>
            <person name="Merkel B.J."/>
            <person name="Hornburger P."/>
            <person name="Mueller R.-W."/>
            <person name="Bruemmer F."/>
            <person name="Labrenz M."/>
            <person name="Spormann A.M."/>
            <person name="Op den Camp H."/>
            <person name="Overmann J."/>
            <person name="Amann R."/>
            <person name="Jetten M.S.M."/>
            <person name="Mascher T."/>
            <person name="Medema M.H."/>
            <person name="Devos D.P."/>
            <person name="Kaster A.-K."/>
            <person name="Ovreas L."/>
            <person name="Rohde M."/>
            <person name="Galperin M.Y."/>
            <person name="Jogler C."/>
        </authorList>
    </citation>
    <scope>NUCLEOTIDE SEQUENCE [LARGE SCALE GENOMIC DNA]</scope>
    <source>
        <strain evidence="8 9">KS4</strain>
    </source>
</reference>
<accession>A0A517YW54</accession>
<feature type="active site" description="Charge relay system" evidence="5">
    <location>
        <position position="53"/>
    </location>
</feature>
<dbReference type="PROSITE" id="PS00136">
    <property type="entry name" value="SUBTILASE_ASP"/>
    <property type="match status" value="1"/>
</dbReference>
<dbReference type="InterPro" id="IPR050131">
    <property type="entry name" value="Peptidase_S8_subtilisin-like"/>
</dbReference>
<gene>
    <name evidence="8" type="primary">isp</name>
    <name evidence="8" type="ORF">KS4_25380</name>
</gene>
<dbReference type="RefSeq" id="WP_200761208.1">
    <property type="nucleotide sequence ID" value="NZ_CP036425.1"/>
</dbReference>
<dbReference type="AlphaFoldDB" id="A0A517YW54"/>
<evidence type="ECO:0000256" key="5">
    <source>
        <dbReference type="PROSITE-ProRule" id="PRU01240"/>
    </source>
</evidence>
<evidence type="ECO:0000256" key="4">
    <source>
        <dbReference type="ARBA" id="ARBA00022825"/>
    </source>
</evidence>
<organism evidence="8 9">
    <name type="scientific">Poriferisphaera corsica</name>
    <dbReference type="NCBI Taxonomy" id="2528020"/>
    <lineage>
        <taxon>Bacteria</taxon>
        <taxon>Pseudomonadati</taxon>
        <taxon>Planctomycetota</taxon>
        <taxon>Phycisphaerae</taxon>
        <taxon>Phycisphaerales</taxon>
        <taxon>Phycisphaeraceae</taxon>
        <taxon>Poriferisphaera</taxon>
    </lineage>
</organism>
<sequence>MKSAATIHMATILVGLTISPSLLALDQSIEHIRGDQSRQLLGDGTGVVVGVIDSGIDYTHPAFTNLTTDGKSKKYAAKNFVPYESSTNDVAGHGTAVASIIASNDPNHIGLAPDAQLLNARVLNNNNGFNNGQWVGNGIAYAVNNNADILNLSLNYASPNSNGNNMLDLMLDWAAYERNTQVVSIAGNIQSSYTQVRSPGSIYNGFVVGRTTADFSQVHSNSANAYTQDGRMKPDLVAPGTNITIANDDHEYQNDYHYNSAYGTSFAAPHVAGLLAQQLEFGRANNLSTSNMVTKVTMMNATLHINDKTGNLQKPATAFTQGGVYTVTKPLSVDAGAGQVDGINLYNQYAPGEFGPGSVNSIGWDLNETGVANNSHVEYIINAPLELDSELAVTLNWLRKVTRTDNGNSIVDINDTYTYYDLNNLDLQILKDGNIIAQSISIRDNIEQLRINIDDENAQYSLRVFGKSVGHTPESFAIAWSAVAIPEPATLTLLLALSLTATARKNRKNC</sequence>
<dbReference type="PANTHER" id="PTHR43806">
    <property type="entry name" value="PEPTIDASE S8"/>
    <property type="match status" value="1"/>
</dbReference>
<proteinExistence type="inferred from homology"/>
<evidence type="ECO:0000313" key="8">
    <source>
        <dbReference type="EMBL" id="QDU34468.1"/>
    </source>
</evidence>
<keyword evidence="3 5" id="KW-0378">Hydrolase</keyword>
<dbReference type="InterPro" id="IPR023827">
    <property type="entry name" value="Peptidase_S8_Asp-AS"/>
</dbReference>
<dbReference type="GO" id="GO:0006508">
    <property type="term" value="P:proteolysis"/>
    <property type="evidence" value="ECO:0007669"/>
    <property type="project" value="UniProtKB-KW"/>
</dbReference>
<dbReference type="GO" id="GO:0004252">
    <property type="term" value="F:serine-type endopeptidase activity"/>
    <property type="evidence" value="ECO:0007669"/>
    <property type="project" value="UniProtKB-UniRule"/>
</dbReference>
<dbReference type="EMBL" id="CP036425">
    <property type="protein sequence ID" value="QDU34468.1"/>
    <property type="molecule type" value="Genomic_DNA"/>
</dbReference>
<dbReference type="KEGG" id="pcor:KS4_25380"/>
<evidence type="ECO:0000256" key="1">
    <source>
        <dbReference type="ARBA" id="ARBA00011073"/>
    </source>
</evidence>
<dbReference type="InterPro" id="IPR023828">
    <property type="entry name" value="Peptidase_S8_Ser-AS"/>
</dbReference>
<dbReference type="InterPro" id="IPR000209">
    <property type="entry name" value="Peptidase_S8/S53_dom"/>
</dbReference>
<keyword evidence="9" id="KW-1185">Reference proteome</keyword>
<evidence type="ECO:0000313" key="9">
    <source>
        <dbReference type="Proteomes" id="UP000317369"/>
    </source>
</evidence>